<dbReference type="GO" id="GO:0110001">
    <property type="term" value="C:toxin-antitoxin complex"/>
    <property type="evidence" value="ECO:0007669"/>
    <property type="project" value="InterPro"/>
</dbReference>
<dbReference type="EMBL" id="DRKP01000111">
    <property type="protein sequence ID" value="HEB96666.1"/>
    <property type="molecule type" value="Genomic_DNA"/>
</dbReference>
<feature type="compositionally biased region" description="Polar residues" evidence="6">
    <location>
        <begin position="93"/>
        <end position="105"/>
    </location>
</feature>
<evidence type="ECO:0000256" key="6">
    <source>
        <dbReference type="SAM" id="MobiDB-lite"/>
    </source>
</evidence>
<keyword evidence="2" id="KW-1277">Toxin-antitoxin system</keyword>
<protein>
    <submittedName>
        <fullName evidence="7">DUF86 domain-containing protein</fullName>
    </submittedName>
</protein>
<feature type="region of interest" description="Disordered" evidence="6">
    <location>
        <begin position="86"/>
        <end position="105"/>
    </location>
</feature>
<reference evidence="7" key="1">
    <citation type="journal article" date="2020" name="mSystems">
        <title>Genome- and Community-Level Interaction Insights into Carbon Utilization and Element Cycling Functions of Hydrothermarchaeota in Hydrothermal Sediment.</title>
        <authorList>
            <person name="Zhou Z."/>
            <person name="Liu Y."/>
            <person name="Xu W."/>
            <person name="Pan J."/>
            <person name="Luo Z.H."/>
            <person name="Li M."/>
        </authorList>
    </citation>
    <scope>NUCLEOTIDE SEQUENCE [LARGE SCALE GENOMIC DNA]</scope>
    <source>
        <strain evidence="7">HyVt-443</strain>
    </source>
</reference>
<dbReference type="PANTHER" id="PTHR34139:SF1">
    <property type="entry name" value="RNASE MJ1380-RELATED"/>
    <property type="match status" value="1"/>
</dbReference>
<dbReference type="Proteomes" id="UP000886251">
    <property type="component" value="Unassembled WGS sequence"/>
</dbReference>
<dbReference type="Pfam" id="PF01934">
    <property type="entry name" value="HepT-like"/>
    <property type="match status" value="1"/>
</dbReference>
<sequence>MSEQDRPSRAWRFYIDDMRKFAEKVLAYTSGMSQQVFVNSGLTYDATLRNLELIGEAATHVPEPVRQAHLPCKAKKIECPWARSNKGNAKAWPNSSGSSITAAWI</sequence>
<comment type="caution">
    <text evidence="7">The sequence shown here is derived from an EMBL/GenBank/DDBJ whole genome shotgun (WGS) entry which is preliminary data.</text>
</comment>
<keyword evidence="3" id="KW-0540">Nuclease</keyword>
<dbReference type="GO" id="GO:0000166">
    <property type="term" value="F:nucleotide binding"/>
    <property type="evidence" value="ECO:0007669"/>
    <property type="project" value="UniProtKB-KW"/>
</dbReference>
<evidence type="ECO:0000256" key="5">
    <source>
        <dbReference type="ARBA" id="ARBA00022801"/>
    </source>
</evidence>
<evidence type="ECO:0000256" key="1">
    <source>
        <dbReference type="ARBA" id="ARBA00022553"/>
    </source>
</evidence>
<dbReference type="InterPro" id="IPR051813">
    <property type="entry name" value="HepT_RNase_toxin"/>
</dbReference>
<dbReference type="AlphaFoldDB" id="A0A831W7L8"/>
<keyword evidence="4" id="KW-0547">Nucleotide-binding</keyword>
<evidence type="ECO:0000256" key="4">
    <source>
        <dbReference type="ARBA" id="ARBA00022741"/>
    </source>
</evidence>
<accession>A0A831W7L8</accession>
<keyword evidence="5" id="KW-0378">Hydrolase</keyword>
<dbReference type="GO" id="GO:0004540">
    <property type="term" value="F:RNA nuclease activity"/>
    <property type="evidence" value="ECO:0007669"/>
    <property type="project" value="InterPro"/>
</dbReference>
<evidence type="ECO:0000256" key="3">
    <source>
        <dbReference type="ARBA" id="ARBA00022722"/>
    </source>
</evidence>
<proteinExistence type="predicted"/>
<dbReference type="InterPro" id="IPR008201">
    <property type="entry name" value="HepT-like"/>
</dbReference>
<dbReference type="PANTHER" id="PTHR34139">
    <property type="entry name" value="UPF0331 PROTEIN MJ0127"/>
    <property type="match status" value="1"/>
</dbReference>
<evidence type="ECO:0000256" key="2">
    <source>
        <dbReference type="ARBA" id="ARBA00022649"/>
    </source>
</evidence>
<dbReference type="GO" id="GO:0016787">
    <property type="term" value="F:hydrolase activity"/>
    <property type="evidence" value="ECO:0007669"/>
    <property type="project" value="UniProtKB-KW"/>
</dbReference>
<evidence type="ECO:0000313" key="7">
    <source>
        <dbReference type="EMBL" id="HEB96666.1"/>
    </source>
</evidence>
<name>A0A831W7L8_9GAMM</name>
<organism evidence="7">
    <name type="scientific">Sedimenticola thiotaurini</name>
    <dbReference type="NCBI Taxonomy" id="1543721"/>
    <lineage>
        <taxon>Bacteria</taxon>
        <taxon>Pseudomonadati</taxon>
        <taxon>Pseudomonadota</taxon>
        <taxon>Gammaproteobacteria</taxon>
        <taxon>Chromatiales</taxon>
        <taxon>Sedimenticolaceae</taxon>
        <taxon>Sedimenticola</taxon>
    </lineage>
</organism>
<gene>
    <name evidence="7" type="ORF">ENI96_09595</name>
</gene>
<keyword evidence="1" id="KW-0597">Phosphoprotein</keyword>